<name>A0ABU6KEW6_9BACI</name>
<feature type="transmembrane region" description="Helical" evidence="1">
    <location>
        <begin position="90"/>
        <end position="111"/>
    </location>
</feature>
<dbReference type="EMBL" id="JARZFX010000002">
    <property type="protein sequence ID" value="MEC5423399.1"/>
    <property type="molecule type" value="Genomic_DNA"/>
</dbReference>
<protein>
    <submittedName>
        <fullName evidence="2">O-antigen polymerase</fullName>
    </submittedName>
</protein>
<organism evidence="2 3">
    <name type="scientific">Virgibacillus tibetensis</name>
    <dbReference type="NCBI Taxonomy" id="3042313"/>
    <lineage>
        <taxon>Bacteria</taxon>
        <taxon>Bacillati</taxon>
        <taxon>Bacillota</taxon>
        <taxon>Bacilli</taxon>
        <taxon>Bacillales</taxon>
        <taxon>Bacillaceae</taxon>
        <taxon>Virgibacillus</taxon>
    </lineage>
</organism>
<gene>
    <name evidence="2" type="ORF">QGM71_07800</name>
</gene>
<evidence type="ECO:0000256" key="1">
    <source>
        <dbReference type="SAM" id="Phobius"/>
    </source>
</evidence>
<keyword evidence="1" id="KW-1133">Transmembrane helix</keyword>
<dbReference type="Proteomes" id="UP001335737">
    <property type="component" value="Unassembled WGS sequence"/>
</dbReference>
<feature type="transmembrane region" description="Helical" evidence="1">
    <location>
        <begin position="372"/>
        <end position="394"/>
    </location>
</feature>
<keyword evidence="3" id="KW-1185">Reference proteome</keyword>
<keyword evidence="1" id="KW-0472">Membrane</keyword>
<feature type="transmembrane region" description="Helical" evidence="1">
    <location>
        <begin position="168"/>
        <end position="191"/>
    </location>
</feature>
<feature type="transmembrane region" description="Helical" evidence="1">
    <location>
        <begin position="31"/>
        <end position="51"/>
    </location>
</feature>
<feature type="transmembrane region" description="Helical" evidence="1">
    <location>
        <begin position="425"/>
        <end position="443"/>
    </location>
</feature>
<feature type="transmembrane region" description="Helical" evidence="1">
    <location>
        <begin position="198"/>
        <end position="217"/>
    </location>
</feature>
<feature type="transmembrane region" description="Helical" evidence="1">
    <location>
        <begin position="7"/>
        <end position="25"/>
    </location>
</feature>
<accession>A0ABU6KEW6</accession>
<feature type="transmembrane region" description="Helical" evidence="1">
    <location>
        <begin position="131"/>
        <end position="156"/>
    </location>
</feature>
<feature type="transmembrane region" description="Helical" evidence="1">
    <location>
        <begin position="254"/>
        <end position="272"/>
    </location>
</feature>
<dbReference type="RefSeq" id="WP_327606950.1">
    <property type="nucleotide sequence ID" value="NZ_JARZFX010000002.1"/>
</dbReference>
<feature type="transmembrane region" description="Helical" evidence="1">
    <location>
        <begin position="58"/>
        <end position="78"/>
    </location>
</feature>
<evidence type="ECO:0000313" key="2">
    <source>
        <dbReference type="EMBL" id="MEC5423399.1"/>
    </source>
</evidence>
<evidence type="ECO:0000313" key="3">
    <source>
        <dbReference type="Proteomes" id="UP001335737"/>
    </source>
</evidence>
<keyword evidence="1" id="KW-0812">Transmembrane</keyword>
<comment type="caution">
    <text evidence="2">The sequence shown here is derived from an EMBL/GenBank/DDBJ whole genome shotgun (WGS) entry which is preliminary data.</text>
</comment>
<proteinExistence type="predicted"/>
<sequence length="460" mass="53624">MTRKKIYMLIFLVIYTSIISLYILNSHDEKTLLFTFLLALFPVIMYMVAYIKLFSATFFFILFYLMLFFVQPIYNLLIEYHYYQYSFESLKTLTLMSVLGILLFCIGNCVLVGKEIKLKKIYLEKVAVRKVIILIGVVTFVSVIFCFIDAGTLNIMNLSRLELKNPSIFRLLATYGFYMTSILFFLVFFTVKARQHSNVLKWILIFILLETLIFMLFRTRSLLVVHSASVLVGYYYSGLYGYNKYKNYLSPKIITLFLGVLVFLLAITSRFFRGFLQPGQNIESFDFDLKLFLESSIMSGDIGYSTRVLDVINYVPLYNDFLNGQSYYRLLFSVIPRSIWRDKPENTQQIVASWLEPDIEGMSVPPGIIGDAYINFGLVGLVILILFGFFFAILDKKLSIKHFMLWAVSATWIFHLVRGGFTNPLIIFAMLFIVINFINYKFFNNSTVRNKKNLFKKKFV</sequence>
<dbReference type="NCBIfam" id="TIGR04370">
    <property type="entry name" value="glyco_rpt_poly"/>
    <property type="match status" value="1"/>
</dbReference>
<reference evidence="2 3" key="1">
    <citation type="journal article" date="2024" name="Int. J. Syst. Evol. Microbiol.">
        <title>Virgibacillus tibetensis sp. nov., isolated from salt lake on the Tibetan Plateau of China.</title>
        <authorList>
            <person name="Phurbu D."/>
            <person name="Liu Z.-X."/>
            <person name="Wang R."/>
            <person name="Zheng Y.-Y."/>
            <person name="Liu H.-C."/>
            <person name="Zhou Y.-G."/>
            <person name="Yu Y.-J."/>
            <person name="Li A.-H."/>
        </authorList>
    </citation>
    <scope>NUCLEOTIDE SEQUENCE [LARGE SCALE GENOMIC DNA]</scope>
    <source>
        <strain evidence="2 3">C22-A2</strain>
    </source>
</reference>